<reference evidence="6" key="1">
    <citation type="journal article" date="2019" name="Int. J. Syst. Evol. Microbiol.">
        <title>The Global Catalogue of Microorganisms (GCM) 10K type strain sequencing project: providing services to taxonomists for standard genome sequencing and annotation.</title>
        <authorList>
            <consortium name="The Broad Institute Genomics Platform"/>
            <consortium name="The Broad Institute Genome Sequencing Center for Infectious Disease"/>
            <person name="Wu L."/>
            <person name="Ma J."/>
        </authorList>
    </citation>
    <scope>NUCLEOTIDE SEQUENCE [LARGE SCALE GENOMIC DNA]</scope>
    <source>
        <strain evidence="6">KCTC 42964</strain>
    </source>
</reference>
<evidence type="ECO:0000256" key="3">
    <source>
        <dbReference type="ARBA" id="ARBA00023239"/>
    </source>
</evidence>
<evidence type="ECO:0000256" key="4">
    <source>
        <dbReference type="ARBA" id="ARBA00023317"/>
    </source>
</evidence>
<sequence>MMPAALPSTSARSIVFAGSSAARHVDGTIAPVQMRTAPMLVGRKRHYRLMSGRNAMNRTVKWGMIAALGLCSTFAALPAGAETCPPVERQPITRTLMELVQSDEAVRQDLTASLASARRINDDPATNPVDSLEAYYDLIDALVTYDPRNIPTGPQRGAGMHAGMDGANYCNWNILDLISYTYFLVDRQLTTDPRGQIQFQNDAFSRWLRGVTESWGAYLETPASAQYLPEFTGDPNFGDWYCPPEGGYATFQDFFTRELCADTFPNASRPVAGRTDPRTVVAIGDSTPAGTWPISDRGHLVTSYDGIAQNGMVIKGQLYSSIPEFIAGRPGERVLESFGSIDTDLFHGGTFTHQFLNVNNYHRLHLPVSGKLVYMRHFQSGVRLKSGWVSPEASPTGDGFYDPMDTPDWQFGQTRLVLGIETERYGTVIAAPMGMAQVSAIRLRDWVKEGAAAEKGWEFANFAFGGSDFVIIFQDKAGFRLTAATEPAVPPGSGVTYKLILQGRKYGCIGGGTDCDGALTEPKPYPGHRR</sequence>
<evidence type="ECO:0000256" key="1">
    <source>
        <dbReference type="ARBA" id="ARBA00022793"/>
    </source>
</evidence>
<evidence type="ECO:0000313" key="5">
    <source>
        <dbReference type="EMBL" id="MFC3231307.1"/>
    </source>
</evidence>
<dbReference type="Proteomes" id="UP001595528">
    <property type="component" value="Unassembled WGS sequence"/>
</dbReference>
<proteinExistence type="predicted"/>
<organism evidence="5 6">
    <name type="scientific">Marinibaculum pumilum</name>
    <dbReference type="NCBI Taxonomy" id="1766165"/>
    <lineage>
        <taxon>Bacteria</taxon>
        <taxon>Pseudomonadati</taxon>
        <taxon>Pseudomonadota</taxon>
        <taxon>Alphaproteobacteria</taxon>
        <taxon>Rhodospirillales</taxon>
        <taxon>Rhodospirillaceae</taxon>
        <taxon>Marinibaculum</taxon>
    </lineage>
</organism>
<dbReference type="RefSeq" id="WP_379906778.1">
    <property type="nucleotide sequence ID" value="NZ_JBHRTR010000054.1"/>
</dbReference>
<protein>
    <submittedName>
        <fullName evidence="5">Phosphatidylserine decarboxylase</fullName>
    </submittedName>
</protein>
<dbReference type="InterPro" id="IPR003817">
    <property type="entry name" value="PS_Dcarbxylase"/>
</dbReference>
<keyword evidence="3" id="KW-0456">Lyase</keyword>
<gene>
    <name evidence="5" type="ORF">ACFOGJ_28925</name>
</gene>
<dbReference type="EMBL" id="JBHRTR010000054">
    <property type="protein sequence ID" value="MFC3231307.1"/>
    <property type="molecule type" value="Genomic_DNA"/>
</dbReference>
<evidence type="ECO:0000313" key="6">
    <source>
        <dbReference type="Proteomes" id="UP001595528"/>
    </source>
</evidence>
<comment type="caution">
    <text evidence="5">The sequence shown here is derived from an EMBL/GenBank/DDBJ whole genome shotgun (WGS) entry which is preliminary data.</text>
</comment>
<keyword evidence="6" id="KW-1185">Reference proteome</keyword>
<dbReference type="PANTHER" id="PTHR10067">
    <property type="entry name" value="PHOSPHATIDYLSERINE DECARBOXYLASE"/>
    <property type="match status" value="1"/>
</dbReference>
<name>A0ABV7L9L1_9PROT</name>
<keyword evidence="1" id="KW-0210">Decarboxylase</keyword>
<accession>A0ABV7L9L1</accession>
<keyword evidence="2" id="KW-0865">Zymogen</keyword>
<evidence type="ECO:0000256" key="2">
    <source>
        <dbReference type="ARBA" id="ARBA00023145"/>
    </source>
</evidence>
<dbReference type="Pfam" id="PF02666">
    <property type="entry name" value="PS_Dcarbxylase"/>
    <property type="match status" value="1"/>
</dbReference>
<dbReference type="PANTHER" id="PTHR10067:SF13">
    <property type="entry name" value="PHOSPHATIDYLSERINE DECARBOXYLASE"/>
    <property type="match status" value="1"/>
</dbReference>
<keyword evidence="4" id="KW-0670">Pyruvate</keyword>